<feature type="chain" id="PRO_5002852739" evidence="1">
    <location>
        <begin position="20"/>
        <end position="247"/>
    </location>
</feature>
<dbReference type="eggNOG" id="ENOG502S515">
    <property type="taxonomic scope" value="Eukaryota"/>
</dbReference>
<keyword evidence="3" id="KW-1185">Reference proteome</keyword>
<name>B7FXB4_PHATC</name>
<evidence type="ECO:0000256" key="1">
    <source>
        <dbReference type="SAM" id="SignalP"/>
    </source>
</evidence>
<gene>
    <name evidence="2" type="ORF">PHATRDRAFT_45332</name>
</gene>
<evidence type="ECO:0000313" key="2">
    <source>
        <dbReference type="EMBL" id="EEC49132.1"/>
    </source>
</evidence>
<feature type="signal peptide" evidence="1">
    <location>
        <begin position="1"/>
        <end position="19"/>
    </location>
</feature>
<dbReference type="EMBL" id="CM000609">
    <property type="protein sequence ID" value="EEC49132.1"/>
    <property type="molecule type" value="Genomic_DNA"/>
</dbReference>
<dbReference type="Proteomes" id="UP000000759">
    <property type="component" value="Chromosome 6"/>
</dbReference>
<dbReference type="OrthoDB" id="196909at2759"/>
<sequence length="247" mass="26390">MARFLLVLLGYSLVVPSVAFRASVVSRRTVRGADVSLGAASRRSFLVTNAAAAAAVSGWGLWTAPAAQAVGPVKITLEALSYQARPCPPDKPIPGQMAMKGMRGLCVTVEAKLKDAAPKDLEKVGVYGFITDASTGNSVLANNPDLSTDAGQFAMVESVTPKDKKILFEFVAAVPSDKDLSQYEDGIGPLDFESLRIISYPGGQQYGAINPCEMNEFSEECEVWEQENGSYQKAEFMVKSNPRTKGG</sequence>
<dbReference type="HOGENOM" id="CLU_086842_0_0_1"/>
<dbReference type="AlphaFoldDB" id="B7FXB4"/>
<dbReference type="InterPro" id="IPR006311">
    <property type="entry name" value="TAT_signal"/>
</dbReference>
<dbReference type="PROSITE" id="PS51318">
    <property type="entry name" value="TAT"/>
    <property type="match status" value="1"/>
</dbReference>
<dbReference type="RefSeq" id="XP_002179309.1">
    <property type="nucleotide sequence ID" value="XM_002179273.1"/>
</dbReference>
<reference evidence="3" key="2">
    <citation type="submission" date="2008-08" db="EMBL/GenBank/DDBJ databases">
        <authorList>
            <consortium name="Diatom Consortium"/>
            <person name="Grigoriev I."/>
            <person name="Grimwood J."/>
            <person name="Kuo A."/>
            <person name="Otillar R.P."/>
            <person name="Salamov A."/>
            <person name="Detter J.C."/>
            <person name="Lindquist E."/>
            <person name="Shapiro H."/>
            <person name="Lucas S."/>
            <person name="Glavina del Rio T."/>
            <person name="Pitluck S."/>
            <person name="Rokhsar D."/>
            <person name="Bowler C."/>
        </authorList>
    </citation>
    <scope>GENOME REANNOTATION</scope>
    <source>
        <strain evidence="3">CCAP 1055/1</strain>
    </source>
</reference>
<dbReference type="GeneID" id="7199971"/>
<keyword evidence="1" id="KW-0732">Signal</keyword>
<evidence type="ECO:0000313" key="3">
    <source>
        <dbReference type="Proteomes" id="UP000000759"/>
    </source>
</evidence>
<proteinExistence type="predicted"/>
<protein>
    <submittedName>
        <fullName evidence="2">Uncharacterized protein</fullName>
    </submittedName>
</protein>
<dbReference type="PaxDb" id="2850-Phatr45332"/>
<reference evidence="2 3" key="1">
    <citation type="journal article" date="2008" name="Nature">
        <title>The Phaeodactylum genome reveals the evolutionary history of diatom genomes.</title>
        <authorList>
            <person name="Bowler C."/>
            <person name="Allen A.E."/>
            <person name="Badger J.H."/>
            <person name="Grimwood J."/>
            <person name="Jabbari K."/>
            <person name="Kuo A."/>
            <person name="Maheswari U."/>
            <person name="Martens C."/>
            <person name="Maumus F."/>
            <person name="Otillar R.P."/>
            <person name="Rayko E."/>
            <person name="Salamov A."/>
            <person name="Vandepoele K."/>
            <person name="Beszteri B."/>
            <person name="Gruber A."/>
            <person name="Heijde M."/>
            <person name="Katinka M."/>
            <person name="Mock T."/>
            <person name="Valentin K."/>
            <person name="Verret F."/>
            <person name="Berges J.A."/>
            <person name="Brownlee C."/>
            <person name="Cadoret J.P."/>
            <person name="Chiovitti A."/>
            <person name="Choi C.J."/>
            <person name="Coesel S."/>
            <person name="De Martino A."/>
            <person name="Detter J.C."/>
            <person name="Durkin C."/>
            <person name="Falciatore A."/>
            <person name="Fournet J."/>
            <person name="Haruta M."/>
            <person name="Huysman M.J."/>
            <person name="Jenkins B.D."/>
            <person name="Jiroutova K."/>
            <person name="Jorgensen R.E."/>
            <person name="Joubert Y."/>
            <person name="Kaplan A."/>
            <person name="Kroger N."/>
            <person name="Kroth P.G."/>
            <person name="La Roche J."/>
            <person name="Lindquist E."/>
            <person name="Lommer M."/>
            <person name="Martin-Jezequel V."/>
            <person name="Lopez P.J."/>
            <person name="Lucas S."/>
            <person name="Mangogna M."/>
            <person name="McGinnis K."/>
            <person name="Medlin L.K."/>
            <person name="Montsant A."/>
            <person name="Oudot-Le Secq M.P."/>
            <person name="Napoli C."/>
            <person name="Obornik M."/>
            <person name="Parker M.S."/>
            <person name="Petit J.L."/>
            <person name="Porcel B.M."/>
            <person name="Poulsen N."/>
            <person name="Robison M."/>
            <person name="Rychlewski L."/>
            <person name="Rynearson T.A."/>
            <person name="Schmutz J."/>
            <person name="Shapiro H."/>
            <person name="Siaut M."/>
            <person name="Stanley M."/>
            <person name="Sussman M.R."/>
            <person name="Taylor A.R."/>
            <person name="Vardi A."/>
            <person name="von Dassow P."/>
            <person name="Vyverman W."/>
            <person name="Willis A."/>
            <person name="Wyrwicz L.S."/>
            <person name="Rokhsar D.S."/>
            <person name="Weissenbach J."/>
            <person name="Armbrust E.V."/>
            <person name="Green B.R."/>
            <person name="Van de Peer Y."/>
            <person name="Grigoriev I.V."/>
        </authorList>
    </citation>
    <scope>NUCLEOTIDE SEQUENCE [LARGE SCALE GENOMIC DNA]</scope>
    <source>
        <strain evidence="2 3">CCAP 1055/1</strain>
    </source>
</reference>
<dbReference type="InParanoid" id="B7FXB4"/>
<dbReference type="KEGG" id="pti:PHATRDRAFT_45332"/>
<accession>B7FXB4</accession>
<organism evidence="2 3">
    <name type="scientific">Phaeodactylum tricornutum (strain CCAP 1055/1)</name>
    <dbReference type="NCBI Taxonomy" id="556484"/>
    <lineage>
        <taxon>Eukaryota</taxon>
        <taxon>Sar</taxon>
        <taxon>Stramenopiles</taxon>
        <taxon>Ochrophyta</taxon>
        <taxon>Bacillariophyta</taxon>
        <taxon>Bacillariophyceae</taxon>
        <taxon>Bacillariophycidae</taxon>
        <taxon>Naviculales</taxon>
        <taxon>Phaeodactylaceae</taxon>
        <taxon>Phaeodactylum</taxon>
    </lineage>
</organism>